<evidence type="ECO:0000313" key="1">
    <source>
        <dbReference type="EMBL" id="CAL4073474.1"/>
    </source>
</evidence>
<feature type="non-terminal residue" evidence="1">
    <location>
        <position position="148"/>
    </location>
</feature>
<dbReference type="Proteomes" id="UP001497623">
    <property type="component" value="Unassembled WGS sequence"/>
</dbReference>
<gene>
    <name evidence="1" type="ORF">MNOR_LOCUS9139</name>
</gene>
<dbReference type="AlphaFoldDB" id="A0AAV2QB07"/>
<dbReference type="EMBL" id="CAXKWB010004353">
    <property type="protein sequence ID" value="CAL4073474.1"/>
    <property type="molecule type" value="Genomic_DNA"/>
</dbReference>
<name>A0AAV2QB07_MEGNR</name>
<accession>A0AAV2QB07</accession>
<sequence>MGNCNITPRQHLSAKDMTMTNISLVVRRAYRCPEPCRQQCSLTVSAGQHVIGDVLDVDLCGVSDLAVDHAIHGVDLFGEQLFSVWDLNETSDGMSSIYTGVYCCCQELWCDILESDVGGHPMQWEVHSRVNMNKYVKILFGSSDLLDL</sequence>
<proteinExistence type="predicted"/>
<evidence type="ECO:0000313" key="2">
    <source>
        <dbReference type="Proteomes" id="UP001497623"/>
    </source>
</evidence>
<keyword evidence="2" id="KW-1185">Reference proteome</keyword>
<reference evidence="1 2" key="1">
    <citation type="submission" date="2024-05" db="EMBL/GenBank/DDBJ databases">
        <authorList>
            <person name="Wallberg A."/>
        </authorList>
    </citation>
    <scope>NUCLEOTIDE SEQUENCE [LARGE SCALE GENOMIC DNA]</scope>
</reference>
<comment type="caution">
    <text evidence="1">The sequence shown here is derived from an EMBL/GenBank/DDBJ whole genome shotgun (WGS) entry which is preliminary data.</text>
</comment>
<protein>
    <submittedName>
        <fullName evidence="1">Uncharacterized protein</fullName>
    </submittedName>
</protein>
<organism evidence="1 2">
    <name type="scientific">Meganyctiphanes norvegica</name>
    <name type="common">Northern krill</name>
    <name type="synonym">Thysanopoda norvegica</name>
    <dbReference type="NCBI Taxonomy" id="48144"/>
    <lineage>
        <taxon>Eukaryota</taxon>
        <taxon>Metazoa</taxon>
        <taxon>Ecdysozoa</taxon>
        <taxon>Arthropoda</taxon>
        <taxon>Crustacea</taxon>
        <taxon>Multicrustacea</taxon>
        <taxon>Malacostraca</taxon>
        <taxon>Eumalacostraca</taxon>
        <taxon>Eucarida</taxon>
        <taxon>Euphausiacea</taxon>
        <taxon>Euphausiidae</taxon>
        <taxon>Meganyctiphanes</taxon>
    </lineage>
</organism>